<evidence type="ECO:0000313" key="3">
    <source>
        <dbReference type="Proteomes" id="UP001367508"/>
    </source>
</evidence>
<sequence length="152" mass="16772">MNKDKASTKADKRKKEDPQHSAITNEEKTMFTNPINLVSNGKVLCQQHHSPIHCSVPVITAEHWDASFSYCQPCAFVFFCKPQRKNLSTKLGVDVTPPAFTIFLTSNTVGSLCIALDLASKQWIVKAVVVRPGDSDLQHQKASVQGFSNNVS</sequence>
<evidence type="ECO:0000256" key="1">
    <source>
        <dbReference type="SAM" id="MobiDB-lite"/>
    </source>
</evidence>
<name>A0AAN9LZW1_CANGL</name>
<feature type="region of interest" description="Disordered" evidence="1">
    <location>
        <begin position="1"/>
        <end position="26"/>
    </location>
</feature>
<evidence type="ECO:0000313" key="2">
    <source>
        <dbReference type="EMBL" id="KAK7343584.1"/>
    </source>
</evidence>
<dbReference type="EMBL" id="JAYMYQ010000003">
    <property type="protein sequence ID" value="KAK7343584.1"/>
    <property type="molecule type" value="Genomic_DNA"/>
</dbReference>
<reference evidence="2 3" key="1">
    <citation type="submission" date="2024-01" db="EMBL/GenBank/DDBJ databases">
        <title>The genomes of 5 underutilized Papilionoideae crops provide insights into root nodulation and disease resistanc.</title>
        <authorList>
            <person name="Jiang F."/>
        </authorList>
    </citation>
    <scope>NUCLEOTIDE SEQUENCE [LARGE SCALE GENOMIC DNA]</scope>
    <source>
        <strain evidence="2">LVBAO_FW01</strain>
        <tissue evidence="2">Leaves</tissue>
    </source>
</reference>
<gene>
    <name evidence="2" type="ORF">VNO77_12424</name>
</gene>
<accession>A0AAN9LZW1</accession>
<dbReference type="AlphaFoldDB" id="A0AAN9LZW1"/>
<proteinExistence type="predicted"/>
<organism evidence="2 3">
    <name type="scientific">Canavalia gladiata</name>
    <name type="common">Sword bean</name>
    <name type="synonym">Dolichos gladiatus</name>
    <dbReference type="NCBI Taxonomy" id="3824"/>
    <lineage>
        <taxon>Eukaryota</taxon>
        <taxon>Viridiplantae</taxon>
        <taxon>Streptophyta</taxon>
        <taxon>Embryophyta</taxon>
        <taxon>Tracheophyta</taxon>
        <taxon>Spermatophyta</taxon>
        <taxon>Magnoliopsida</taxon>
        <taxon>eudicotyledons</taxon>
        <taxon>Gunneridae</taxon>
        <taxon>Pentapetalae</taxon>
        <taxon>rosids</taxon>
        <taxon>fabids</taxon>
        <taxon>Fabales</taxon>
        <taxon>Fabaceae</taxon>
        <taxon>Papilionoideae</taxon>
        <taxon>50 kb inversion clade</taxon>
        <taxon>NPAAA clade</taxon>
        <taxon>indigoferoid/millettioid clade</taxon>
        <taxon>Phaseoleae</taxon>
        <taxon>Canavalia</taxon>
    </lineage>
</organism>
<keyword evidence="3" id="KW-1185">Reference proteome</keyword>
<comment type="caution">
    <text evidence="2">The sequence shown here is derived from an EMBL/GenBank/DDBJ whole genome shotgun (WGS) entry which is preliminary data.</text>
</comment>
<protein>
    <submittedName>
        <fullName evidence="2">Uncharacterized protein</fullName>
    </submittedName>
</protein>
<dbReference type="Proteomes" id="UP001367508">
    <property type="component" value="Unassembled WGS sequence"/>
</dbReference>